<dbReference type="PANTHER" id="PTHR10887">
    <property type="entry name" value="DNA2/NAM7 HELICASE FAMILY"/>
    <property type="match status" value="1"/>
</dbReference>
<dbReference type="Pfam" id="PF13499">
    <property type="entry name" value="EF-hand_7"/>
    <property type="match status" value="1"/>
</dbReference>
<accession>A0ABP0RCS5</accession>
<feature type="compositionally biased region" description="Basic and acidic residues" evidence="2">
    <location>
        <begin position="301"/>
        <end position="311"/>
    </location>
</feature>
<comment type="caution">
    <text evidence="4">The sequence shown here is derived from an EMBL/GenBank/DDBJ whole genome shotgun (WGS) entry which is preliminary data.</text>
</comment>
<keyword evidence="1" id="KW-0106">Calcium</keyword>
<feature type="compositionally biased region" description="Basic and acidic residues" evidence="2">
    <location>
        <begin position="273"/>
        <end position="293"/>
    </location>
</feature>
<dbReference type="InterPro" id="IPR011992">
    <property type="entry name" value="EF-hand-dom_pair"/>
</dbReference>
<dbReference type="PROSITE" id="PS50222">
    <property type="entry name" value="EF_HAND_2"/>
    <property type="match status" value="2"/>
</dbReference>
<dbReference type="SUPFAM" id="SSF52540">
    <property type="entry name" value="P-loop containing nucleoside triphosphate hydrolases"/>
    <property type="match status" value="1"/>
</dbReference>
<dbReference type="InterPro" id="IPR047187">
    <property type="entry name" value="SF1_C_Upf1"/>
</dbReference>
<dbReference type="Gene3D" id="1.10.238.10">
    <property type="entry name" value="EF-hand"/>
    <property type="match status" value="2"/>
</dbReference>
<dbReference type="CDD" id="cd18808">
    <property type="entry name" value="SF1_C_Upf1"/>
    <property type="match status" value="1"/>
</dbReference>
<feature type="region of interest" description="Disordered" evidence="2">
    <location>
        <begin position="219"/>
        <end position="311"/>
    </location>
</feature>
<feature type="domain" description="EF-hand" evidence="3">
    <location>
        <begin position="484"/>
        <end position="519"/>
    </location>
</feature>
<protein>
    <recommendedName>
        <fullName evidence="3">EF-hand domain-containing protein</fullName>
    </recommendedName>
</protein>
<dbReference type="Pfam" id="PF00036">
    <property type="entry name" value="EF-hand_1"/>
    <property type="match status" value="1"/>
</dbReference>
<dbReference type="PANTHER" id="PTHR10887:SF495">
    <property type="entry name" value="HELICASE SENATAXIN ISOFORM X1-RELATED"/>
    <property type="match status" value="1"/>
</dbReference>
<proteinExistence type="predicted"/>
<evidence type="ECO:0000256" key="1">
    <source>
        <dbReference type="ARBA" id="ARBA00022837"/>
    </source>
</evidence>
<gene>
    <name evidence="4" type="ORF">CCMP2556_LOCUS46614</name>
</gene>
<keyword evidence="5" id="KW-1185">Reference proteome</keyword>
<dbReference type="EMBL" id="CAXAMN010025806">
    <property type="protein sequence ID" value="CAK9098384.1"/>
    <property type="molecule type" value="Genomic_DNA"/>
</dbReference>
<dbReference type="Proteomes" id="UP001642484">
    <property type="component" value="Unassembled WGS sequence"/>
</dbReference>
<dbReference type="SUPFAM" id="SSF47473">
    <property type="entry name" value="EF-hand"/>
    <property type="match status" value="1"/>
</dbReference>
<evidence type="ECO:0000313" key="4">
    <source>
        <dbReference type="EMBL" id="CAK9098384.1"/>
    </source>
</evidence>
<reference evidence="4 5" key="1">
    <citation type="submission" date="2024-02" db="EMBL/GenBank/DDBJ databases">
        <authorList>
            <person name="Chen Y."/>
            <person name="Shah S."/>
            <person name="Dougan E. K."/>
            <person name="Thang M."/>
            <person name="Chan C."/>
        </authorList>
    </citation>
    <scope>NUCLEOTIDE SEQUENCE [LARGE SCALE GENOMIC DNA]</scope>
</reference>
<dbReference type="InterPro" id="IPR041679">
    <property type="entry name" value="DNA2/NAM7-like_C"/>
</dbReference>
<dbReference type="Pfam" id="PF13087">
    <property type="entry name" value="AAA_12"/>
    <property type="match status" value="1"/>
</dbReference>
<feature type="compositionally biased region" description="Basic residues" evidence="2">
    <location>
        <begin position="232"/>
        <end position="246"/>
    </location>
</feature>
<dbReference type="InterPro" id="IPR027417">
    <property type="entry name" value="P-loop_NTPase"/>
</dbReference>
<dbReference type="CDD" id="cd00051">
    <property type="entry name" value="EFh"/>
    <property type="match status" value="1"/>
</dbReference>
<feature type="domain" description="EF-hand" evidence="3">
    <location>
        <begin position="569"/>
        <end position="604"/>
    </location>
</feature>
<dbReference type="InterPro" id="IPR045055">
    <property type="entry name" value="DNA2/NAM7-like"/>
</dbReference>
<dbReference type="Gene3D" id="3.40.50.300">
    <property type="entry name" value="P-loop containing nucleotide triphosphate hydrolases"/>
    <property type="match status" value="1"/>
</dbReference>
<evidence type="ECO:0000259" key="3">
    <source>
        <dbReference type="PROSITE" id="PS50222"/>
    </source>
</evidence>
<evidence type="ECO:0000256" key="2">
    <source>
        <dbReference type="SAM" id="MobiDB-lite"/>
    </source>
</evidence>
<name>A0ABP0RCS5_9DINO</name>
<dbReference type="SMART" id="SM00054">
    <property type="entry name" value="EFh"/>
    <property type="match status" value="3"/>
</dbReference>
<dbReference type="InterPro" id="IPR018247">
    <property type="entry name" value="EF_Hand_1_Ca_BS"/>
</dbReference>
<organism evidence="4 5">
    <name type="scientific">Durusdinium trenchii</name>
    <dbReference type="NCBI Taxonomy" id="1381693"/>
    <lineage>
        <taxon>Eukaryota</taxon>
        <taxon>Sar</taxon>
        <taxon>Alveolata</taxon>
        <taxon>Dinophyceae</taxon>
        <taxon>Suessiales</taxon>
        <taxon>Symbiodiniaceae</taxon>
        <taxon>Durusdinium</taxon>
    </lineage>
</organism>
<sequence length="612" mass="68936">MNDAAIEQTTAAVNLAVQRLHMYKEDADIAAQVLKPASKKRAKKGKKAKDLENEEDDDATGLIPMSLYADEVATYKGTEVEMQRVTEQGPKFRPVLEIGGAATDSRSPKMVVITFYNGQASLIRQLMGDVSIPVHTVDSFQGSEADIVLLSFVRANDQGRLGFLQEFRRLNVALTRAKRSLIVFANCRALDAKSTSQTCDVGALLADAQKRGRVWEENQATETFFGPTTRRDAKKSRRSTLKKRPRTPSPRDDVRPTKKLRKRRLDVPTAPRSRAERAEPVKLPDADGDRGEKISAAAPERPGRAAREKSPYREAVEIAAVARSRSPTPPPGLREVEGPLLDGLPGVLLRMKGLDSLTKLLGMLESTICEPAQRSTRVYANEGTMSFEQFQLMCEDKGFGDLEEEEVAAAFVRMSGAKIGIDYTTFLDWRKTQDDRQSGLRFRSEEEKEMVHRAKKSFFAGTGGCTRMTKEDFQLKCYFAGYCLSQEELEEAFRELDKDGSGYIDFPEYLRWRQGDNRFAHLFHDASDEHSEYIRQVGDFFRAYDEELKGQLSVEQFRPLYESLVEQGEVSECFENVIQQVDTNGDGQVSLNEFIKWYAETWETNEDSDAEA</sequence>
<dbReference type="InterPro" id="IPR002048">
    <property type="entry name" value="EF_hand_dom"/>
</dbReference>
<dbReference type="PROSITE" id="PS00018">
    <property type="entry name" value="EF_HAND_1"/>
    <property type="match status" value="2"/>
</dbReference>
<evidence type="ECO:0000313" key="5">
    <source>
        <dbReference type="Proteomes" id="UP001642484"/>
    </source>
</evidence>